<feature type="region of interest" description="Disordered" evidence="7">
    <location>
        <begin position="1"/>
        <end position="24"/>
    </location>
</feature>
<feature type="domain" description="Prohead serine protease" evidence="8">
    <location>
        <begin position="14"/>
        <end position="167"/>
    </location>
</feature>
<keyword evidence="1" id="KW-1188">Viral release from host cell</keyword>
<dbReference type="GO" id="GO:0006508">
    <property type="term" value="P:proteolysis"/>
    <property type="evidence" value="ECO:0007669"/>
    <property type="project" value="UniProtKB-KW"/>
</dbReference>
<dbReference type="NCBIfam" id="TIGR01543">
    <property type="entry name" value="proheadase_HK97"/>
    <property type="match status" value="1"/>
</dbReference>
<evidence type="ECO:0000259" key="8">
    <source>
        <dbReference type="Pfam" id="PF04586"/>
    </source>
</evidence>
<dbReference type="InterPro" id="IPR006433">
    <property type="entry name" value="Prohead_protease"/>
</dbReference>
<keyword evidence="4" id="KW-0118">Viral capsid assembly</keyword>
<keyword evidence="6" id="KW-0175">Coiled coil</keyword>
<feature type="coiled-coil region" evidence="6">
    <location>
        <begin position="170"/>
        <end position="208"/>
    </location>
</feature>
<evidence type="ECO:0000256" key="4">
    <source>
        <dbReference type="ARBA" id="ARBA00022950"/>
    </source>
</evidence>
<keyword evidence="3" id="KW-0378">Hydrolase</keyword>
<dbReference type="GO" id="GO:0046797">
    <property type="term" value="P:viral procapsid maturation"/>
    <property type="evidence" value="ECO:0007669"/>
    <property type="project" value="UniProtKB-KW"/>
</dbReference>
<dbReference type="GO" id="GO:0008233">
    <property type="term" value="F:peptidase activity"/>
    <property type="evidence" value="ECO:0007669"/>
    <property type="project" value="UniProtKB-KW"/>
</dbReference>
<evidence type="ECO:0000256" key="2">
    <source>
        <dbReference type="ARBA" id="ARBA00022670"/>
    </source>
</evidence>
<evidence type="ECO:0000256" key="6">
    <source>
        <dbReference type="SAM" id="Coils"/>
    </source>
</evidence>
<accession>A0A8S5SWG2</accession>
<dbReference type="EMBL" id="BK032685">
    <property type="protein sequence ID" value="DAF55039.1"/>
    <property type="molecule type" value="Genomic_DNA"/>
</dbReference>
<name>A0A8S5SWG2_9CAUD</name>
<evidence type="ECO:0000256" key="5">
    <source>
        <dbReference type="ARBA" id="ARBA00023045"/>
    </source>
</evidence>
<protein>
    <submittedName>
        <fullName evidence="9">Prohead serine protease</fullName>
    </submittedName>
</protein>
<proteinExistence type="predicted"/>
<organism evidence="9">
    <name type="scientific">Myoviridae sp. ctBTH15</name>
    <dbReference type="NCBI Taxonomy" id="2827666"/>
    <lineage>
        <taxon>Viruses</taxon>
        <taxon>Duplodnaviria</taxon>
        <taxon>Heunggongvirae</taxon>
        <taxon>Uroviricota</taxon>
        <taxon>Caudoviricetes</taxon>
    </lineage>
</organism>
<dbReference type="Pfam" id="PF04586">
    <property type="entry name" value="Peptidase_S78"/>
    <property type="match status" value="1"/>
</dbReference>
<evidence type="ECO:0000313" key="9">
    <source>
        <dbReference type="EMBL" id="DAF55039.1"/>
    </source>
</evidence>
<reference evidence="9" key="1">
    <citation type="journal article" date="2021" name="Proc. Natl. Acad. Sci. U.S.A.">
        <title>A Catalog of Tens of Thousands of Viruses from Human Metagenomes Reveals Hidden Associations with Chronic Diseases.</title>
        <authorList>
            <person name="Tisza M.J."/>
            <person name="Buck C.B."/>
        </authorList>
    </citation>
    <scope>NUCLEOTIDE SEQUENCE</scope>
    <source>
        <strain evidence="9">CtBTH15</strain>
    </source>
</reference>
<dbReference type="InterPro" id="IPR054613">
    <property type="entry name" value="Peptidase_S78_dom"/>
</dbReference>
<keyword evidence="2 9" id="KW-0645">Protease</keyword>
<keyword evidence="5" id="KW-1273">Viral capsid maturation</keyword>
<evidence type="ECO:0000256" key="1">
    <source>
        <dbReference type="ARBA" id="ARBA00022612"/>
    </source>
</evidence>
<evidence type="ECO:0000256" key="3">
    <source>
        <dbReference type="ARBA" id="ARBA00022801"/>
    </source>
</evidence>
<evidence type="ECO:0000256" key="7">
    <source>
        <dbReference type="SAM" id="MobiDB-lite"/>
    </source>
</evidence>
<sequence length="210" mass="23609">MPVKKERQYRTAQPLQTRADEQDGTTVEGYAATFGPYLFFEDEDGPVYESFSAAAFDGCDMSDVIMQYDHNGRVFARQSNGTLNLEIDDHGLKVVADLGSTEGSRGLLEDIRAGLITKMSWGFIPKDGPTYNTETRTIEWGPGSIQKVFDVSAVSIPANDGTEIAARKYMDGVIQKAEEVREKEERAQRRAELHRKILKIKIEEIREEII</sequence>